<dbReference type="PANTHER" id="PTHR46892">
    <property type="entry name" value="VISUAL SYSTEM HOMEOBOX 2"/>
    <property type="match status" value="1"/>
</dbReference>
<feature type="region of interest" description="Disordered" evidence="11">
    <location>
        <begin position="283"/>
        <end position="309"/>
    </location>
</feature>
<dbReference type="PROSITE" id="PS50071">
    <property type="entry name" value="HOMEOBOX_2"/>
    <property type="match status" value="1"/>
</dbReference>
<dbReference type="PANTHER" id="PTHR46892:SF3">
    <property type="entry name" value="VISUAL SYSTEM HOMEOBOX 2"/>
    <property type="match status" value="1"/>
</dbReference>
<dbReference type="SUPFAM" id="SSF46689">
    <property type="entry name" value="Homeodomain-like"/>
    <property type="match status" value="1"/>
</dbReference>
<keyword evidence="4" id="KW-0805">Transcription regulation</keyword>
<gene>
    <name evidence="14" type="ORF">NP493_16g01042</name>
</gene>
<dbReference type="GO" id="GO:0000981">
    <property type="term" value="F:DNA-binding transcription factor activity, RNA polymerase II-specific"/>
    <property type="evidence" value="ECO:0007669"/>
    <property type="project" value="InterPro"/>
</dbReference>
<dbReference type="SMART" id="SM00389">
    <property type="entry name" value="HOX"/>
    <property type="match status" value="1"/>
</dbReference>
<evidence type="ECO:0000256" key="8">
    <source>
        <dbReference type="ARBA" id="ARBA00023242"/>
    </source>
</evidence>
<evidence type="ECO:0008006" key="16">
    <source>
        <dbReference type="Google" id="ProtNLM"/>
    </source>
</evidence>
<feature type="region of interest" description="Disordered" evidence="11">
    <location>
        <begin position="343"/>
        <end position="384"/>
    </location>
</feature>
<dbReference type="PROSITE" id="PS00027">
    <property type="entry name" value="HOMEOBOX_1"/>
    <property type="match status" value="1"/>
</dbReference>
<evidence type="ECO:0000256" key="4">
    <source>
        <dbReference type="ARBA" id="ARBA00023015"/>
    </source>
</evidence>
<dbReference type="GO" id="GO:0005634">
    <property type="term" value="C:nucleus"/>
    <property type="evidence" value="ECO:0007669"/>
    <property type="project" value="UniProtKB-SubCell"/>
</dbReference>
<feature type="domain" description="CVC" evidence="13">
    <location>
        <begin position="223"/>
        <end position="276"/>
    </location>
</feature>
<evidence type="ECO:0000256" key="11">
    <source>
        <dbReference type="SAM" id="MobiDB-lite"/>
    </source>
</evidence>
<dbReference type="GO" id="GO:1990837">
    <property type="term" value="F:sequence-specific double-stranded DNA binding"/>
    <property type="evidence" value="ECO:0007669"/>
    <property type="project" value="TreeGrafter"/>
</dbReference>
<dbReference type="FunFam" id="1.10.10.60:FF:000065">
    <property type="entry name" value="Visual system homeobox 1"/>
    <property type="match status" value="1"/>
</dbReference>
<name>A0AAD9PEE2_RIDPI</name>
<keyword evidence="7" id="KW-0804">Transcription</keyword>
<evidence type="ECO:0000313" key="14">
    <source>
        <dbReference type="EMBL" id="KAK2193218.1"/>
    </source>
</evidence>
<proteinExistence type="inferred from homology"/>
<feature type="domain" description="Homeobox" evidence="12">
    <location>
        <begin position="161"/>
        <end position="221"/>
    </location>
</feature>
<evidence type="ECO:0000259" key="13">
    <source>
        <dbReference type="PROSITE" id="PS51496"/>
    </source>
</evidence>
<evidence type="ECO:0000256" key="3">
    <source>
        <dbReference type="ARBA" id="ARBA00022473"/>
    </source>
</evidence>
<dbReference type="EMBL" id="JAODUO010000015">
    <property type="protein sequence ID" value="KAK2193218.1"/>
    <property type="molecule type" value="Genomic_DNA"/>
</dbReference>
<evidence type="ECO:0000313" key="15">
    <source>
        <dbReference type="Proteomes" id="UP001209878"/>
    </source>
</evidence>
<keyword evidence="6 9" id="KW-0371">Homeobox</keyword>
<evidence type="ECO:0000256" key="10">
    <source>
        <dbReference type="RuleBase" id="RU000682"/>
    </source>
</evidence>
<dbReference type="InterPro" id="IPR017970">
    <property type="entry name" value="Homeobox_CS"/>
</dbReference>
<comment type="subcellular location">
    <subcellularLocation>
        <location evidence="1 9 10">Nucleus</location>
    </subcellularLocation>
</comment>
<keyword evidence="3" id="KW-0217">Developmental protein</keyword>
<dbReference type="Pfam" id="PF00046">
    <property type="entry name" value="Homeodomain"/>
    <property type="match status" value="1"/>
</dbReference>
<dbReference type="PROSITE" id="PS51496">
    <property type="entry name" value="CVC"/>
    <property type="match status" value="1"/>
</dbReference>
<reference evidence="14" key="1">
    <citation type="journal article" date="2023" name="Mol. Biol. Evol.">
        <title>Third-Generation Sequencing Reveals the Adaptive Role of the Epigenome in Three Deep-Sea Polychaetes.</title>
        <authorList>
            <person name="Perez M."/>
            <person name="Aroh O."/>
            <person name="Sun Y."/>
            <person name="Lan Y."/>
            <person name="Juniper S.K."/>
            <person name="Young C.R."/>
            <person name="Angers B."/>
            <person name="Qian P.Y."/>
        </authorList>
    </citation>
    <scope>NUCLEOTIDE SEQUENCE</scope>
    <source>
        <strain evidence="14">R07B-5</strain>
    </source>
</reference>
<dbReference type="InterPro" id="IPR023339">
    <property type="entry name" value="CVC"/>
</dbReference>
<evidence type="ECO:0000256" key="1">
    <source>
        <dbReference type="ARBA" id="ARBA00004123"/>
    </source>
</evidence>
<evidence type="ECO:0000256" key="2">
    <source>
        <dbReference type="ARBA" id="ARBA00005733"/>
    </source>
</evidence>
<dbReference type="AlphaFoldDB" id="A0AAD9PEE2"/>
<dbReference type="InterPro" id="IPR001356">
    <property type="entry name" value="HD"/>
</dbReference>
<comment type="caution">
    <text evidence="14">The sequence shown here is derived from an EMBL/GenBank/DDBJ whole genome shotgun (WGS) entry which is preliminary data.</text>
</comment>
<evidence type="ECO:0000256" key="6">
    <source>
        <dbReference type="ARBA" id="ARBA00023155"/>
    </source>
</evidence>
<keyword evidence="15" id="KW-1185">Reference proteome</keyword>
<evidence type="ECO:0000256" key="7">
    <source>
        <dbReference type="ARBA" id="ARBA00023163"/>
    </source>
</evidence>
<comment type="similarity">
    <text evidence="2">Belongs to the paired homeobox family.</text>
</comment>
<protein>
    <recommendedName>
        <fullName evidence="16">Ceh-10 homeodomain-containing homolog</fullName>
    </recommendedName>
</protein>
<dbReference type="InterPro" id="IPR052294">
    <property type="entry name" value="VSX_homeobox_regulators"/>
</dbReference>
<feature type="DNA-binding region" description="Homeobox" evidence="9">
    <location>
        <begin position="163"/>
        <end position="222"/>
    </location>
</feature>
<dbReference type="CDD" id="cd00086">
    <property type="entry name" value="homeodomain"/>
    <property type="match status" value="1"/>
</dbReference>
<feature type="compositionally biased region" description="Acidic residues" evidence="11">
    <location>
        <begin position="284"/>
        <end position="299"/>
    </location>
</feature>
<dbReference type="Gene3D" id="1.10.10.60">
    <property type="entry name" value="Homeodomain-like"/>
    <property type="match status" value="1"/>
</dbReference>
<evidence type="ECO:0000256" key="9">
    <source>
        <dbReference type="PROSITE-ProRule" id="PRU00108"/>
    </source>
</evidence>
<organism evidence="14 15">
    <name type="scientific">Ridgeia piscesae</name>
    <name type="common">Tubeworm</name>
    <dbReference type="NCBI Taxonomy" id="27915"/>
    <lineage>
        <taxon>Eukaryota</taxon>
        <taxon>Metazoa</taxon>
        <taxon>Spiralia</taxon>
        <taxon>Lophotrochozoa</taxon>
        <taxon>Annelida</taxon>
        <taxon>Polychaeta</taxon>
        <taxon>Sedentaria</taxon>
        <taxon>Canalipalpata</taxon>
        <taxon>Sabellida</taxon>
        <taxon>Siboglinidae</taxon>
        <taxon>Ridgeia</taxon>
    </lineage>
</organism>
<keyword evidence="5 9" id="KW-0238">DNA-binding</keyword>
<evidence type="ECO:0000259" key="12">
    <source>
        <dbReference type="PROSITE" id="PS50071"/>
    </source>
</evidence>
<dbReference type="InterPro" id="IPR009057">
    <property type="entry name" value="Homeodomain-like_sf"/>
</dbReference>
<accession>A0AAD9PEE2</accession>
<dbReference type="Proteomes" id="UP001209878">
    <property type="component" value="Unassembled WGS sequence"/>
</dbReference>
<keyword evidence="8 9" id="KW-0539">Nucleus</keyword>
<evidence type="ECO:0000256" key="5">
    <source>
        <dbReference type="ARBA" id="ARBA00023125"/>
    </source>
</evidence>
<feature type="compositionally biased region" description="Basic and acidic residues" evidence="11">
    <location>
        <begin position="300"/>
        <end position="309"/>
    </location>
</feature>
<sequence>MNLTHPAVAAAAAHRGLGMAPGPLGMTSSIGMSPYHSAALHARSPFAIQELLGLGQQDMSRAPHMSSLPHGADGMMPGSGCLSRSLASPVIAQEACFGGNPPGFPTWRPNFMTFGGTHPQNVLSMGVSPYRVPRPPTDPGSENDDLRCFDPKDALHGRKQKKKRRHRTIFTSYQLDELEKAFKEAHYPDVYAREALSLKTDLPEDRIQVWFQNRRANWRKTERRWGRGSIMAEYGLYGAMVRHSLPLPESILVNSKDTSVDSAAPWLLSMHKKSMEAARKLEESGEDDGCCDEGTECGEENAKDREERRSESIAALRAKAQTYSAQIRGALTRDELEDAATRDDVPITELPLQQRHLDARCNNDSNSSGFEAPKNGGDDVGSDVVTTCNSYTLDPAN</sequence>